<dbReference type="RefSeq" id="WP_135339206.1">
    <property type="nucleotide sequence ID" value="NZ_JBHLTX010000060.1"/>
</dbReference>
<comment type="caution">
    <text evidence="1">The sequence shown here is derived from an EMBL/GenBank/DDBJ whole genome shotgun (WGS) entry which is preliminary data.</text>
</comment>
<evidence type="ECO:0008006" key="3">
    <source>
        <dbReference type="Google" id="ProtNLM"/>
    </source>
</evidence>
<evidence type="ECO:0000313" key="1">
    <source>
        <dbReference type="EMBL" id="TGB10022.1"/>
    </source>
</evidence>
<evidence type="ECO:0000313" key="2">
    <source>
        <dbReference type="Proteomes" id="UP000297948"/>
    </source>
</evidence>
<dbReference type="EMBL" id="SRID01000097">
    <property type="protein sequence ID" value="TGB10022.1"/>
    <property type="molecule type" value="Genomic_DNA"/>
</dbReference>
<reference evidence="1 2" key="1">
    <citation type="submission" date="2019-03" db="EMBL/GenBank/DDBJ databases">
        <authorList>
            <person name="Gonzalez-Pimentel J.L."/>
        </authorList>
    </citation>
    <scope>NUCLEOTIDE SEQUENCE [LARGE SCALE GENOMIC DNA]</scope>
    <source>
        <strain evidence="1 2">JCM 31289</strain>
    </source>
</reference>
<accession>A0A4Z0H9X6</accession>
<dbReference type="OrthoDB" id="9027184at2"/>
<protein>
    <recommendedName>
        <fullName evidence="3">Baseplate assembly protein</fullName>
    </recommendedName>
</protein>
<dbReference type="AlphaFoldDB" id="A0A4Z0H9X6"/>
<proteinExistence type="predicted"/>
<sequence length="723" mass="77444">MPVPHLDDISFQPLVDAAKRALPGRAPQWTDHNVSDPGITLLEACAARVDALLYRVNRMTPRQRAALLRLMGVAPAPACPARLRLLVRRGTPGTGLTVPAGTTATSTRAPQVRFRTVAPLLIPEGETEGTVEAVEVAESVRELLGVSDNVPGQRFPLAGRPWQPDAPAPHAPGPDLVEVTPPGLSAMEWGPVPTFGSLSADDRKYWWDEAAAEVVFGPLVPGGGQHGAIPPSGARIHATYRVCQGSSDALTAGEELAVTDPPGLSVTVLETISAGMDAETWQQALDRTALGLVPPRRGVTARDYERIVQRAVSKTTVESGTDQLSVPEVARCRVVAEERPADLSVPPALGTPERPEHVDACLLAARDPKGIVYYVGLQPTRLTFPAGEPPTGTFQESDAPPEFVRVNKRLDAVVRTAEGRPRLWFSGEQCGWDAQATPVKDDPQATPTKDDMEATLIKEAFPSLPTSPVDFTADLDEVSLRPGATADAYEFFFFKGEAFCHLPVTIDDSTITPDGQAVVSLVAAGFPGLPPAAQESVDAVVFYKNLGYVLKDAVTTPVLWRPEGAAIQVSVVPRAVIDLRGPATATAFELTEPLRKRVRDALDPVRLIGDHLRVGPPPYQRFGIQVTVHPWANTDADVERAAETHLRRYFHPAVGGSEGQGWPWGRDVHAGDVYSALERLTQVRQIARVALTGPTDAPSVLVPVPDGGLPLLDAVRVTVQTQA</sequence>
<name>A0A4Z0H9X6_9ACTN</name>
<keyword evidence="2" id="KW-1185">Reference proteome</keyword>
<dbReference type="Proteomes" id="UP000297948">
    <property type="component" value="Unassembled WGS sequence"/>
</dbReference>
<organism evidence="1 2">
    <name type="scientific">Streptomyces palmae</name>
    <dbReference type="NCBI Taxonomy" id="1701085"/>
    <lineage>
        <taxon>Bacteria</taxon>
        <taxon>Bacillati</taxon>
        <taxon>Actinomycetota</taxon>
        <taxon>Actinomycetes</taxon>
        <taxon>Kitasatosporales</taxon>
        <taxon>Streptomycetaceae</taxon>
        <taxon>Streptomyces</taxon>
    </lineage>
</organism>
<gene>
    <name evidence="1" type="ORF">E4099_13145</name>
</gene>